<evidence type="ECO:0000259" key="3">
    <source>
        <dbReference type="PROSITE" id="PS51820"/>
    </source>
</evidence>
<dbReference type="Gene3D" id="2.60.120.1560">
    <property type="match status" value="1"/>
</dbReference>
<keyword evidence="2" id="KW-0732">Signal</keyword>
<feature type="compositionally biased region" description="Polar residues" evidence="1">
    <location>
        <begin position="69"/>
        <end position="88"/>
    </location>
</feature>
<name>A0A8H5UHE8_9HYPO</name>
<feature type="chain" id="PRO_5034152951" evidence="2">
    <location>
        <begin position="20"/>
        <end position="367"/>
    </location>
</feature>
<organism evidence="4 5">
    <name type="scientific">Fusarium denticulatum</name>
    <dbReference type="NCBI Taxonomy" id="48507"/>
    <lineage>
        <taxon>Eukaryota</taxon>
        <taxon>Fungi</taxon>
        <taxon>Dikarya</taxon>
        <taxon>Ascomycota</taxon>
        <taxon>Pezizomycotina</taxon>
        <taxon>Sordariomycetes</taxon>
        <taxon>Hypocreomycetidae</taxon>
        <taxon>Hypocreales</taxon>
        <taxon>Nectriaceae</taxon>
        <taxon>Fusarium</taxon>
        <taxon>Fusarium fujikuroi species complex</taxon>
    </lineage>
</organism>
<evidence type="ECO:0000256" key="2">
    <source>
        <dbReference type="SAM" id="SignalP"/>
    </source>
</evidence>
<dbReference type="InterPro" id="IPR018871">
    <property type="entry name" value="GLEYA_adhesin_domain"/>
</dbReference>
<evidence type="ECO:0000256" key="1">
    <source>
        <dbReference type="SAM" id="MobiDB-lite"/>
    </source>
</evidence>
<dbReference type="SUPFAM" id="SSF56988">
    <property type="entry name" value="Anthrax protective antigen"/>
    <property type="match status" value="1"/>
</dbReference>
<gene>
    <name evidence="4" type="ORF">FDENT_5130</name>
</gene>
<keyword evidence="5" id="KW-1185">Reference proteome</keyword>
<feature type="compositionally biased region" description="Low complexity" evidence="1">
    <location>
        <begin position="50"/>
        <end position="68"/>
    </location>
</feature>
<feature type="domain" description="PA14" evidence="3">
    <location>
        <begin position="193"/>
        <end position="357"/>
    </location>
</feature>
<reference evidence="4 5" key="1">
    <citation type="submission" date="2020-05" db="EMBL/GenBank/DDBJ databases">
        <title>Identification and distribution of gene clusters putatively required for synthesis of sphingolipid metabolism inhibitors in phylogenetically diverse species of the filamentous fungus Fusarium.</title>
        <authorList>
            <person name="Kim H.-S."/>
            <person name="Busman M."/>
            <person name="Brown D.W."/>
            <person name="Divon H."/>
            <person name="Uhlig S."/>
            <person name="Proctor R.H."/>
        </authorList>
    </citation>
    <scope>NUCLEOTIDE SEQUENCE [LARGE SCALE GENOMIC DNA]</scope>
    <source>
        <strain evidence="4 5">NRRL 25311</strain>
    </source>
</reference>
<dbReference type="AlphaFoldDB" id="A0A8H5UHE8"/>
<sequence length="367" mass="38792">MRASQTLIVLSGVLGLAQAGPCKPHPPASVVSSTVVIQSASSTASIPQPTTTAGETTTSETSVETLSTDEPTTTVETSIETHSTDEPTTTIETSVETLSTDEPTTTVETSVGTLSTDAPTTTEIKVPTTTAAVETSATSATTDVPVPTPCAIEPGCQAAGFNVDYYKNVFERGYGNDEMSVPPSYYISDNLTPLDSSVTSETYFPQDYMQDLAGYPQIFPDSAYAGKAWYVGYHRTLAGGIKVDANNFTLVYTGYYKAPETGTYELCITADNANTLYFGQGNAFECGTGETDPNAPALVLTATGYHFNNPTQCGHVDLIAGRHYPVRNVMGNKNAVSAFEFSVKTPSGSKTHDFEGQAFPVACGKKN</sequence>
<accession>A0A8H5UHE8</accession>
<feature type="region of interest" description="Disordered" evidence="1">
    <location>
        <begin position="41"/>
        <end position="88"/>
    </location>
</feature>
<protein>
    <submittedName>
        <fullName evidence="4">Flocculation FLO9</fullName>
    </submittedName>
</protein>
<evidence type="ECO:0000313" key="5">
    <source>
        <dbReference type="Proteomes" id="UP000562682"/>
    </source>
</evidence>
<dbReference type="Pfam" id="PF10528">
    <property type="entry name" value="GLEYA"/>
    <property type="match status" value="1"/>
</dbReference>
<feature type="signal peptide" evidence="2">
    <location>
        <begin position="1"/>
        <end position="19"/>
    </location>
</feature>
<dbReference type="EMBL" id="JAAOAK010000127">
    <property type="protein sequence ID" value="KAF5687840.1"/>
    <property type="molecule type" value="Genomic_DNA"/>
</dbReference>
<evidence type="ECO:0000313" key="4">
    <source>
        <dbReference type="EMBL" id="KAF5687840.1"/>
    </source>
</evidence>
<dbReference type="InterPro" id="IPR037524">
    <property type="entry name" value="PA14/GLEYA"/>
</dbReference>
<comment type="caution">
    <text evidence="4">The sequence shown here is derived from an EMBL/GenBank/DDBJ whole genome shotgun (WGS) entry which is preliminary data.</text>
</comment>
<proteinExistence type="predicted"/>
<dbReference type="Proteomes" id="UP000562682">
    <property type="component" value="Unassembled WGS sequence"/>
</dbReference>
<dbReference type="PROSITE" id="PS51820">
    <property type="entry name" value="PA14"/>
    <property type="match status" value="1"/>
</dbReference>